<dbReference type="HAMAP" id="MF_00004">
    <property type="entry name" value="Aden_phosphoribosyltr"/>
    <property type="match status" value="1"/>
</dbReference>
<evidence type="ECO:0000256" key="2">
    <source>
        <dbReference type="ARBA" id="ARBA00003968"/>
    </source>
</evidence>
<comment type="function">
    <text evidence="2 12">Catalyzes a salvage reaction resulting in the formation of AMP, that is energically less costly than de novo synthesis.</text>
</comment>
<dbReference type="Gene3D" id="3.40.50.2020">
    <property type="match status" value="1"/>
</dbReference>
<evidence type="ECO:0000256" key="8">
    <source>
        <dbReference type="ARBA" id="ARBA00022490"/>
    </source>
</evidence>
<dbReference type="EMBL" id="OMOH01000001">
    <property type="protein sequence ID" value="SPF67060.1"/>
    <property type="molecule type" value="Genomic_DNA"/>
</dbReference>
<dbReference type="GO" id="GO:0016208">
    <property type="term" value="F:AMP binding"/>
    <property type="evidence" value="ECO:0007669"/>
    <property type="project" value="TreeGrafter"/>
</dbReference>
<comment type="subcellular location">
    <subcellularLocation>
        <location evidence="3 12">Cytoplasm</location>
    </subcellularLocation>
</comment>
<keyword evidence="9 12" id="KW-0328">Glycosyltransferase</keyword>
<keyword evidence="15" id="KW-1185">Reference proteome</keyword>
<evidence type="ECO:0000256" key="7">
    <source>
        <dbReference type="ARBA" id="ARBA00011893"/>
    </source>
</evidence>
<dbReference type="FunFam" id="3.40.50.2020:FF:000004">
    <property type="entry name" value="Adenine phosphoribosyltransferase"/>
    <property type="match status" value="1"/>
</dbReference>
<dbReference type="CDD" id="cd06223">
    <property type="entry name" value="PRTases_typeI"/>
    <property type="match status" value="1"/>
</dbReference>
<dbReference type="GO" id="GO:0002055">
    <property type="term" value="F:adenine binding"/>
    <property type="evidence" value="ECO:0007669"/>
    <property type="project" value="TreeGrafter"/>
</dbReference>
<evidence type="ECO:0000313" key="15">
    <source>
        <dbReference type="Proteomes" id="UP000265962"/>
    </source>
</evidence>
<name>A0A375HZ79_9ACTN</name>
<dbReference type="NCBIfam" id="TIGR01090">
    <property type="entry name" value="apt"/>
    <property type="match status" value="1"/>
</dbReference>
<proteinExistence type="inferred from homology"/>
<dbReference type="PANTHER" id="PTHR32315:SF3">
    <property type="entry name" value="ADENINE PHOSPHORIBOSYLTRANSFERASE"/>
    <property type="match status" value="1"/>
</dbReference>
<comment type="pathway">
    <text evidence="4 12">Purine metabolism; AMP biosynthesis via salvage pathway; AMP from adenine: step 1/1.</text>
</comment>
<comment type="similarity">
    <text evidence="5 12">Belongs to the purine/pyrimidine phosphoribosyltransferase family.</text>
</comment>
<evidence type="ECO:0000313" key="14">
    <source>
        <dbReference type="EMBL" id="SPF67060.1"/>
    </source>
</evidence>
<comment type="catalytic activity">
    <reaction evidence="1 12">
        <text>AMP + diphosphate = 5-phospho-alpha-D-ribose 1-diphosphate + adenine</text>
        <dbReference type="Rhea" id="RHEA:16609"/>
        <dbReference type="ChEBI" id="CHEBI:16708"/>
        <dbReference type="ChEBI" id="CHEBI:33019"/>
        <dbReference type="ChEBI" id="CHEBI:58017"/>
        <dbReference type="ChEBI" id="CHEBI:456215"/>
        <dbReference type="EC" id="2.4.2.7"/>
    </reaction>
</comment>
<accession>A0A375HZ79</accession>
<dbReference type="AlphaFoldDB" id="A0A375HZ79"/>
<dbReference type="InterPro" id="IPR005764">
    <property type="entry name" value="Ade_phspho_trans"/>
</dbReference>
<dbReference type="EC" id="2.4.2.7" evidence="7 12"/>
<evidence type="ECO:0000256" key="12">
    <source>
        <dbReference type="HAMAP-Rule" id="MF_00004"/>
    </source>
</evidence>
<dbReference type="RefSeq" id="WP_119714367.1">
    <property type="nucleotide sequence ID" value="NZ_OMOH01000001.1"/>
</dbReference>
<keyword evidence="8 12" id="KW-0963">Cytoplasm</keyword>
<dbReference type="NCBIfam" id="NF002634">
    <property type="entry name" value="PRK02304.1-3"/>
    <property type="match status" value="1"/>
</dbReference>
<evidence type="ECO:0000256" key="3">
    <source>
        <dbReference type="ARBA" id="ARBA00004496"/>
    </source>
</evidence>
<dbReference type="NCBIfam" id="NF002636">
    <property type="entry name" value="PRK02304.1-5"/>
    <property type="match status" value="1"/>
</dbReference>
<evidence type="ECO:0000256" key="10">
    <source>
        <dbReference type="ARBA" id="ARBA00022679"/>
    </source>
</evidence>
<dbReference type="GO" id="GO:0044209">
    <property type="term" value="P:AMP salvage"/>
    <property type="evidence" value="ECO:0007669"/>
    <property type="project" value="UniProtKB-UniRule"/>
</dbReference>
<comment type="subunit">
    <text evidence="6 12">Homodimer.</text>
</comment>
<sequence>MAANQARLERIESLIRTVPDFPKPGVIFRDITPLMGDPAGLGATIDELINQIPGTIDVVAGVDSRGFLFGSPIAVALGIGFVPIRKPGKLPAAVYEESFELEYGSSTLSIHQDALEPGQRVLLIDDLLATGGTLGAAARLVLREGAVLTHTETVLELSGLGGREHLARQGVESFSSLLTF</sequence>
<dbReference type="Pfam" id="PF00156">
    <property type="entry name" value="Pribosyltran"/>
    <property type="match status" value="1"/>
</dbReference>
<protein>
    <recommendedName>
        <fullName evidence="7 12">Adenine phosphoribosyltransferase</fullName>
        <shortName evidence="12">APRT</shortName>
        <ecNumber evidence="7 12">2.4.2.7</ecNumber>
    </recommendedName>
</protein>
<keyword evidence="11 12" id="KW-0660">Purine salvage</keyword>
<dbReference type="PANTHER" id="PTHR32315">
    <property type="entry name" value="ADENINE PHOSPHORIBOSYLTRANSFERASE"/>
    <property type="match status" value="1"/>
</dbReference>
<gene>
    <name evidence="12" type="primary">apt</name>
    <name evidence="14" type="ORF">PROPJV5_0069</name>
</gene>
<dbReference type="GO" id="GO:0005737">
    <property type="term" value="C:cytoplasm"/>
    <property type="evidence" value="ECO:0007669"/>
    <property type="project" value="UniProtKB-SubCell"/>
</dbReference>
<evidence type="ECO:0000256" key="9">
    <source>
        <dbReference type="ARBA" id="ARBA00022676"/>
    </source>
</evidence>
<dbReference type="GO" id="GO:0006168">
    <property type="term" value="P:adenine salvage"/>
    <property type="evidence" value="ECO:0007669"/>
    <property type="project" value="InterPro"/>
</dbReference>
<evidence type="ECO:0000256" key="6">
    <source>
        <dbReference type="ARBA" id="ARBA00011738"/>
    </source>
</evidence>
<organism evidence="14 15">
    <name type="scientific">Propionibacterium ruminifibrarum</name>
    <dbReference type="NCBI Taxonomy" id="1962131"/>
    <lineage>
        <taxon>Bacteria</taxon>
        <taxon>Bacillati</taxon>
        <taxon>Actinomycetota</taxon>
        <taxon>Actinomycetes</taxon>
        <taxon>Propionibacteriales</taxon>
        <taxon>Propionibacteriaceae</taxon>
        <taxon>Propionibacterium</taxon>
    </lineage>
</organism>
<dbReference type="InterPro" id="IPR029057">
    <property type="entry name" value="PRTase-like"/>
</dbReference>
<dbReference type="GO" id="GO:0006166">
    <property type="term" value="P:purine ribonucleoside salvage"/>
    <property type="evidence" value="ECO:0007669"/>
    <property type="project" value="UniProtKB-UniRule"/>
</dbReference>
<dbReference type="SUPFAM" id="SSF53271">
    <property type="entry name" value="PRTase-like"/>
    <property type="match status" value="1"/>
</dbReference>
<dbReference type="Proteomes" id="UP000265962">
    <property type="component" value="Unassembled WGS sequence"/>
</dbReference>
<dbReference type="UniPathway" id="UPA00588">
    <property type="reaction ID" value="UER00646"/>
</dbReference>
<evidence type="ECO:0000259" key="13">
    <source>
        <dbReference type="Pfam" id="PF00156"/>
    </source>
</evidence>
<evidence type="ECO:0000256" key="5">
    <source>
        <dbReference type="ARBA" id="ARBA00008391"/>
    </source>
</evidence>
<reference evidence="15" key="1">
    <citation type="submission" date="2018-02" db="EMBL/GenBank/DDBJ databases">
        <authorList>
            <person name="Hornung B."/>
        </authorList>
    </citation>
    <scope>NUCLEOTIDE SEQUENCE [LARGE SCALE GENOMIC DNA]</scope>
</reference>
<dbReference type="OrthoDB" id="9803963at2"/>
<dbReference type="InterPro" id="IPR050054">
    <property type="entry name" value="UPRTase/APRTase"/>
</dbReference>
<evidence type="ECO:0000256" key="1">
    <source>
        <dbReference type="ARBA" id="ARBA00000868"/>
    </source>
</evidence>
<keyword evidence="10 12" id="KW-0808">Transferase</keyword>
<evidence type="ECO:0000256" key="4">
    <source>
        <dbReference type="ARBA" id="ARBA00004659"/>
    </source>
</evidence>
<dbReference type="GO" id="GO:0003999">
    <property type="term" value="F:adenine phosphoribosyltransferase activity"/>
    <property type="evidence" value="ECO:0007669"/>
    <property type="project" value="UniProtKB-UniRule"/>
</dbReference>
<feature type="domain" description="Phosphoribosyltransferase" evidence="13">
    <location>
        <begin position="45"/>
        <end position="146"/>
    </location>
</feature>
<evidence type="ECO:0000256" key="11">
    <source>
        <dbReference type="ARBA" id="ARBA00022726"/>
    </source>
</evidence>
<dbReference type="InterPro" id="IPR000836">
    <property type="entry name" value="PRTase_dom"/>
</dbReference>